<dbReference type="PANTHER" id="PTHR37826:SF3">
    <property type="entry name" value="J DOMAIN-CONTAINING PROTEIN"/>
    <property type="match status" value="1"/>
</dbReference>
<accession>A0ABW2UK60</accession>
<evidence type="ECO:0000256" key="1">
    <source>
        <dbReference type="SAM" id="Phobius"/>
    </source>
</evidence>
<keyword evidence="2" id="KW-0347">Helicase</keyword>
<keyword evidence="3" id="KW-1185">Reference proteome</keyword>
<dbReference type="EMBL" id="JBHTFQ010000003">
    <property type="protein sequence ID" value="MFC7703814.1"/>
    <property type="molecule type" value="Genomic_DNA"/>
</dbReference>
<sequence>MSADDPAKAAFRYPCDRCGALLRFAPGQDHLRCTHCGHEQDIPPAAAEKRAKALEELDLHQALGQLLPANAIEETRVVTCHACGAQITFDADSHAGTCPFCATPVVVDTGAHRHIKPQALIPFRITEAEAHEAMTGWLGRLWFAPSGLRDYARRGRRLDGLYVPYWTFDAESETDYSGLRGIYYYETRTVMVTVNGKRQPRQQQVRKVRWTPVQGRVRRFFDDLLVMGATSLPRRHADGLAPWDLGGLQPYSPDYLAGFRAEGYTVELAQAFALAREQMDRIIAQDIRRDIGGNEQQIHHAETRLSGETFKHILLPVWMAAYRYRGRSYRFVVNGQSGKIQGERPWSAWKIALAVLGLVLIAAVAAYLSR</sequence>
<dbReference type="RefSeq" id="WP_377400881.1">
    <property type="nucleotide sequence ID" value="NZ_JBHTFQ010000003.1"/>
</dbReference>
<dbReference type="GO" id="GO:0004386">
    <property type="term" value="F:helicase activity"/>
    <property type="evidence" value="ECO:0007669"/>
    <property type="project" value="UniProtKB-KW"/>
</dbReference>
<keyword evidence="2" id="KW-0067">ATP-binding</keyword>
<gene>
    <name evidence="2" type="ORF">ACFQXB_06370</name>
</gene>
<organism evidence="2 3">
    <name type="scientific">Plastorhodobacter daqingensis</name>
    <dbReference type="NCBI Taxonomy" id="1387281"/>
    <lineage>
        <taxon>Bacteria</taxon>
        <taxon>Pseudomonadati</taxon>
        <taxon>Pseudomonadota</taxon>
        <taxon>Alphaproteobacteria</taxon>
        <taxon>Rhodobacterales</taxon>
        <taxon>Paracoccaceae</taxon>
        <taxon>Plastorhodobacter</taxon>
    </lineage>
</organism>
<protein>
    <submittedName>
        <fullName evidence="2">Primosomal protein N' (Replication factor Y) -superfamily II helicase</fullName>
    </submittedName>
</protein>
<name>A0ABW2UK60_9RHOB</name>
<evidence type="ECO:0000313" key="3">
    <source>
        <dbReference type="Proteomes" id="UP001596516"/>
    </source>
</evidence>
<keyword evidence="1" id="KW-0472">Membrane</keyword>
<reference evidence="3" key="1">
    <citation type="journal article" date="2019" name="Int. J. Syst. Evol. Microbiol.">
        <title>The Global Catalogue of Microorganisms (GCM) 10K type strain sequencing project: providing services to taxonomists for standard genome sequencing and annotation.</title>
        <authorList>
            <consortium name="The Broad Institute Genomics Platform"/>
            <consortium name="The Broad Institute Genome Sequencing Center for Infectious Disease"/>
            <person name="Wu L."/>
            <person name="Ma J."/>
        </authorList>
    </citation>
    <scope>NUCLEOTIDE SEQUENCE [LARGE SCALE GENOMIC DNA]</scope>
    <source>
        <strain evidence="3">CGMCC 1.12750</strain>
    </source>
</reference>
<keyword evidence="1" id="KW-0812">Transmembrane</keyword>
<feature type="transmembrane region" description="Helical" evidence="1">
    <location>
        <begin position="346"/>
        <end position="368"/>
    </location>
</feature>
<proteinExistence type="predicted"/>
<dbReference type="Proteomes" id="UP001596516">
    <property type="component" value="Unassembled WGS sequence"/>
</dbReference>
<keyword evidence="2" id="KW-0378">Hydrolase</keyword>
<keyword evidence="2" id="KW-0547">Nucleotide-binding</keyword>
<keyword evidence="1" id="KW-1133">Transmembrane helix</keyword>
<dbReference type="PANTHER" id="PTHR37826">
    <property type="entry name" value="FLOTILLIN BAND_7_5 DOMAIN PROTEIN"/>
    <property type="match status" value="1"/>
</dbReference>
<evidence type="ECO:0000313" key="2">
    <source>
        <dbReference type="EMBL" id="MFC7703814.1"/>
    </source>
</evidence>
<comment type="caution">
    <text evidence="2">The sequence shown here is derived from an EMBL/GenBank/DDBJ whole genome shotgun (WGS) entry which is preliminary data.</text>
</comment>